<evidence type="ECO:0008006" key="5">
    <source>
        <dbReference type="Google" id="ProtNLM"/>
    </source>
</evidence>
<dbReference type="Proteomes" id="UP000460751">
    <property type="component" value="Unassembled WGS sequence"/>
</dbReference>
<name>A0A9X5B595_9GAMM</name>
<evidence type="ECO:0000256" key="1">
    <source>
        <dbReference type="SAM" id="MobiDB-lite"/>
    </source>
</evidence>
<feature type="signal peptide" evidence="2">
    <location>
        <begin position="1"/>
        <end position="22"/>
    </location>
</feature>
<evidence type="ECO:0000313" key="4">
    <source>
        <dbReference type="Proteomes" id="UP000460751"/>
    </source>
</evidence>
<evidence type="ECO:0000313" key="3">
    <source>
        <dbReference type="EMBL" id="MYL26188.1"/>
    </source>
</evidence>
<dbReference type="OrthoDB" id="7066343at2"/>
<organism evidence="3 4">
    <name type="scientific">Vreelandella halophila</name>
    <dbReference type="NCBI Taxonomy" id="86177"/>
    <lineage>
        <taxon>Bacteria</taxon>
        <taxon>Pseudomonadati</taxon>
        <taxon>Pseudomonadota</taxon>
        <taxon>Gammaproteobacteria</taxon>
        <taxon>Oceanospirillales</taxon>
        <taxon>Halomonadaceae</taxon>
        <taxon>Vreelandella</taxon>
    </lineage>
</organism>
<gene>
    <name evidence="3" type="ORF">GLW01_05205</name>
</gene>
<keyword evidence="4" id="KW-1185">Reference proteome</keyword>
<keyword evidence="2" id="KW-0732">Signal</keyword>
<dbReference type="PROSITE" id="PS51257">
    <property type="entry name" value="PROKAR_LIPOPROTEIN"/>
    <property type="match status" value="1"/>
</dbReference>
<feature type="compositionally biased region" description="Basic and acidic residues" evidence="1">
    <location>
        <begin position="91"/>
        <end position="102"/>
    </location>
</feature>
<dbReference type="EMBL" id="WMEX01000002">
    <property type="protein sequence ID" value="MYL26188.1"/>
    <property type="molecule type" value="Genomic_DNA"/>
</dbReference>
<proteinExistence type="predicted"/>
<comment type="caution">
    <text evidence="3">The sequence shown here is derived from an EMBL/GenBank/DDBJ whole genome shotgun (WGS) entry which is preliminary data.</text>
</comment>
<feature type="region of interest" description="Disordered" evidence="1">
    <location>
        <begin position="91"/>
        <end position="110"/>
    </location>
</feature>
<dbReference type="RefSeq" id="WP_160898375.1">
    <property type="nucleotide sequence ID" value="NZ_WMEX01000002.1"/>
</dbReference>
<dbReference type="AlphaFoldDB" id="A0A9X5B595"/>
<protein>
    <recommendedName>
        <fullName evidence="5">Lipoprotein</fullName>
    </recommendedName>
</protein>
<reference evidence="3 4" key="1">
    <citation type="submission" date="2019-11" db="EMBL/GenBank/DDBJ databases">
        <title>Genome sequences of 17 halophilic strains isolated from different environments.</title>
        <authorList>
            <person name="Furrow R.E."/>
        </authorList>
    </citation>
    <scope>NUCLEOTIDE SEQUENCE [LARGE SCALE GENOMIC DNA]</scope>
    <source>
        <strain evidence="3 4">22507_15_FS</strain>
    </source>
</reference>
<accession>A0A9X5B595</accession>
<sequence length="110" mass="12411">MKRHQVLLLTTLILLLAGCSLVQPEKKTPSEPEADIDCEWTIMRGVAELVSFEENTAAMDFFPGEIRFHTEMDDRDWAPGDEFKVLLETSDHPECGEPRVRELSPLGPDA</sequence>
<evidence type="ECO:0000256" key="2">
    <source>
        <dbReference type="SAM" id="SignalP"/>
    </source>
</evidence>
<feature type="chain" id="PRO_5040846550" description="Lipoprotein" evidence="2">
    <location>
        <begin position="23"/>
        <end position="110"/>
    </location>
</feature>